<evidence type="ECO:0000313" key="6">
    <source>
        <dbReference type="EMBL" id="EEP28087.1"/>
    </source>
</evidence>
<feature type="domain" description="Adenylosuccinate lyase C-terminal" evidence="5">
    <location>
        <begin position="376"/>
        <end position="461"/>
    </location>
</feature>
<dbReference type="SMART" id="SM00998">
    <property type="entry name" value="ADSL_C"/>
    <property type="match status" value="1"/>
</dbReference>
<dbReference type="EMBL" id="ACIP02000002">
    <property type="protein sequence ID" value="EEP28087.1"/>
    <property type="molecule type" value="Genomic_DNA"/>
</dbReference>
<name>C4GAE4_9FIRM</name>
<evidence type="ECO:0000256" key="3">
    <source>
        <dbReference type="NCBIfam" id="TIGR00928"/>
    </source>
</evidence>
<comment type="pathway">
    <text evidence="4">Purine metabolism; AMP biosynthesis via de novo pathway; AMP from IMP: step 2/2.</text>
</comment>
<keyword evidence="2 4" id="KW-0456">Lyase</keyword>
<dbReference type="GO" id="GO:0044208">
    <property type="term" value="P:'de novo' AMP biosynthetic process"/>
    <property type="evidence" value="ECO:0007669"/>
    <property type="project" value="UniProtKB-UniPathway"/>
</dbReference>
<comment type="catalytic activity">
    <reaction evidence="4">
        <text>(2S)-2-[5-amino-1-(5-phospho-beta-D-ribosyl)imidazole-4-carboxamido]succinate = 5-amino-1-(5-phospho-beta-D-ribosyl)imidazole-4-carboxamide + fumarate</text>
        <dbReference type="Rhea" id="RHEA:23920"/>
        <dbReference type="ChEBI" id="CHEBI:29806"/>
        <dbReference type="ChEBI" id="CHEBI:58443"/>
        <dbReference type="ChEBI" id="CHEBI:58475"/>
        <dbReference type="EC" id="4.3.2.2"/>
    </reaction>
</comment>
<evidence type="ECO:0000313" key="7">
    <source>
        <dbReference type="Proteomes" id="UP000003494"/>
    </source>
</evidence>
<keyword evidence="7" id="KW-1185">Reference proteome</keyword>
<dbReference type="AlphaFoldDB" id="C4GAE4"/>
<dbReference type="Gene3D" id="1.20.200.10">
    <property type="entry name" value="Fumarase/aspartase (Central domain)"/>
    <property type="match status" value="1"/>
</dbReference>
<dbReference type="InterPro" id="IPR000362">
    <property type="entry name" value="Fumarate_lyase_fam"/>
</dbReference>
<dbReference type="RefSeq" id="WP_006905906.1">
    <property type="nucleotide sequence ID" value="NZ_GG665866.1"/>
</dbReference>
<dbReference type="PRINTS" id="PR00149">
    <property type="entry name" value="FUMRATELYASE"/>
</dbReference>
<dbReference type="Gene3D" id="1.10.40.30">
    <property type="entry name" value="Fumarase/aspartase (C-terminal domain)"/>
    <property type="match status" value="1"/>
</dbReference>
<dbReference type="PROSITE" id="PS00163">
    <property type="entry name" value="FUMARATE_LYASES"/>
    <property type="match status" value="1"/>
</dbReference>
<dbReference type="UniPathway" id="UPA00074">
    <property type="reaction ID" value="UER00132"/>
</dbReference>
<keyword evidence="1" id="KW-0028">Amino-acid biosynthesis</keyword>
<dbReference type="PANTHER" id="PTHR43172">
    <property type="entry name" value="ADENYLOSUCCINATE LYASE"/>
    <property type="match status" value="1"/>
</dbReference>
<dbReference type="GO" id="GO:0005829">
    <property type="term" value="C:cytosol"/>
    <property type="evidence" value="ECO:0007669"/>
    <property type="project" value="TreeGrafter"/>
</dbReference>
<dbReference type="InterPro" id="IPR020557">
    <property type="entry name" value="Fumarate_lyase_CS"/>
</dbReference>
<dbReference type="InterPro" id="IPR004769">
    <property type="entry name" value="Pur_lyase"/>
</dbReference>
<comment type="caution">
    <text evidence="6">The sequence shown here is derived from an EMBL/GenBank/DDBJ whole genome shotgun (WGS) entry which is preliminary data.</text>
</comment>
<dbReference type="EC" id="4.3.2.2" evidence="3 4"/>
<dbReference type="Pfam" id="PF00206">
    <property type="entry name" value="Lyase_1"/>
    <property type="match status" value="1"/>
</dbReference>
<sequence>MSTDRYESPLSQRYASKEMQYIFSQDMKFSTWRRLWIALAETEMELGLSQDGKPVIRQEMIDEMKSHVTDINYDVARERERIVRHDVMSHVYAYGKQCPKAAGIIHLGATSCYVGDNTDIIIMRDALRLIRKKLLNVISQLADFADRYKSLPTLAFTHFQPAQPTTVGKRASLWINEFVMDLEDLDYVLASLKLLGSKGTTGTQASFLELFDGDQERIDKIDPMIAKKMGFSSCYSVSGQTYSRKVDTRVINILAGIAASATKMTNDIRMLQHMKEVEEPFEKTQIGSSAMAYKRNPMRSERIASLSRYIIADALNPAITSATQWFERTLDDSANKRLSIPEGFLACDGVLDLCINVVDGLVVYPKVIEKHLRAELPFMATENIMMDAVKNGGNRQELHERIRQLSMEAGRTVKVEGKDNNLLELIAADKKTFGMDLSDLESHMEGIRYVGRAPRQVEVYLRDTVRPILDANADLLGLTAEINV</sequence>
<dbReference type="HOGENOM" id="CLU_030949_1_1_9"/>
<protein>
    <recommendedName>
        <fullName evidence="3 4">Adenylosuccinate lyase</fullName>
        <shortName evidence="4">ASL</shortName>
        <ecNumber evidence="3 4">4.3.2.2</ecNumber>
    </recommendedName>
    <alternativeName>
        <fullName evidence="4">Adenylosuccinase</fullName>
    </alternativeName>
</protein>
<dbReference type="NCBIfam" id="TIGR00928">
    <property type="entry name" value="purB"/>
    <property type="match status" value="1"/>
</dbReference>
<comment type="similarity">
    <text evidence="4">Belongs to the lyase 1 family. Adenylosuccinate lyase subfamily.</text>
</comment>
<comment type="catalytic activity">
    <reaction evidence="4">
        <text>N(6)-(1,2-dicarboxyethyl)-AMP = fumarate + AMP</text>
        <dbReference type="Rhea" id="RHEA:16853"/>
        <dbReference type="ChEBI" id="CHEBI:29806"/>
        <dbReference type="ChEBI" id="CHEBI:57567"/>
        <dbReference type="ChEBI" id="CHEBI:456215"/>
        <dbReference type="EC" id="4.3.2.2"/>
    </reaction>
</comment>
<dbReference type="Gene3D" id="1.10.275.60">
    <property type="match status" value="1"/>
</dbReference>
<gene>
    <name evidence="6" type="primary">purB</name>
    <name evidence="6" type="ORF">GCWU000342_00893</name>
</gene>
<evidence type="ECO:0000259" key="5">
    <source>
        <dbReference type="SMART" id="SM00998"/>
    </source>
</evidence>
<dbReference type="InterPro" id="IPR019468">
    <property type="entry name" value="AdenyloSucc_lyase_C"/>
</dbReference>
<proteinExistence type="inferred from homology"/>
<dbReference type="CDD" id="cd03302">
    <property type="entry name" value="Adenylsuccinate_lyase_2"/>
    <property type="match status" value="1"/>
</dbReference>
<evidence type="ECO:0000256" key="2">
    <source>
        <dbReference type="ARBA" id="ARBA00023239"/>
    </source>
</evidence>
<dbReference type="GO" id="GO:0008652">
    <property type="term" value="P:amino acid biosynthetic process"/>
    <property type="evidence" value="ECO:0007669"/>
    <property type="project" value="UniProtKB-KW"/>
</dbReference>
<dbReference type="PANTHER" id="PTHR43172:SF1">
    <property type="entry name" value="ADENYLOSUCCINATE LYASE"/>
    <property type="match status" value="1"/>
</dbReference>
<comment type="pathway">
    <text evidence="4">Purine metabolism; IMP biosynthesis via de novo pathway; 5-amino-1-(5-phospho-D-ribosyl)imidazole-4-carboxamide from 5-amino-1-(5-phospho-D-ribosyl)imidazole-4-carboxylate: step 2/2.</text>
</comment>
<dbReference type="GO" id="GO:0004018">
    <property type="term" value="F:N6-(1,2-dicarboxyethyl)AMP AMP-lyase (fumarate-forming) activity"/>
    <property type="evidence" value="ECO:0007669"/>
    <property type="project" value="UniProtKB-UniRule"/>
</dbReference>
<reference evidence="6" key="1">
    <citation type="submission" date="2009-04" db="EMBL/GenBank/DDBJ databases">
        <authorList>
            <person name="Weinstock G."/>
            <person name="Sodergren E."/>
            <person name="Clifton S."/>
            <person name="Fulton L."/>
            <person name="Fulton B."/>
            <person name="Courtney L."/>
            <person name="Fronick C."/>
            <person name="Harrison M."/>
            <person name="Strong C."/>
            <person name="Farmer C."/>
            <person name="Delahaunty K."/>
            <person name="Markovic C."/>
            <person name="Hall O."/>
            <person name="Minx P."/>
            <person name="Tomlinson C."/>
            <person name="Mitreva M."/>
            <person name="Nelson J."/>
            <person name="Hou S."/>
            <person name="Wollam A."/>
            <person name="Pepin K.H."/>
            <person name="Johnson M."/>
            <person name="Bhonagiri V."/>
            <person name="Nash W.E."/>
            <person name="Warren W."/>
            <person name="Chinwalla A."/>
            <person name="Mardis E.R."/>
            <person name="Wilson R.K."/>
        </authorList>
    </citation>
    <scope>NUCLEOTIDE SEQUENCE [LARGE SCALE GENOMIC DNA]</scope>
    <source>
        <strain evidence="6">DSM 14600</strain>
    </source>
</reference>
<dbReference type="UniPathway" id="UPA00075">
    <property type="reaction ID" value="UER00336"/>
</dbReference>
<evidence type="ECO:0000256" key="1">
    <source>
        <dbReference type="ARBA" id="ARBA00022605"/>
    </source>
</evidence>
<dbReference type="InterPro" id="IPR008948">
    <property type="entry name" value="L-Aspartase-like"/>
</dbReference>
<dbReference type="InterPro" id="IPR022761">
    <property type="entry name" value="Fumarate_lyase_N"/>
</dbReference>
<dbReference type="GO" id="GO:0006189">
    <property type="term" value="P:'de novo' IMP biosynthetic process"/>
    <property type="evidence" value="ECO:0007669"/>
    <property type="project" value="UniProtKB-UniPathway"/>
</dbReference>
<dbReference type="GO" id="GO:0070626">
    <property type="term" value="F:(S)-2-(5-amino-1-(5-phospho-D-ribosyl)imidazole-4-carboxamido) succinate lyase (fumarate-forming) activity"/>
    <property type="evidence" value="ECO:0007669"/>
    <property type="project" value="TreeGrafter"/>
</dbReference>
<dbReference type="Pfam" id="PF10397">
    <property type="entry name" value="ADSL_C"/>
    <property type="match status" value="1"/>
</dbReference>
<dbReference type="eggNOG" id="COG0015">
    <property type="taxonomic scope" value="Bacteria"/>
</dbReference>
<dbReference type="STRING" id="626523.GCWU000342_00893"/>
<accession>C4GAE4</accession>
<evidence type="ECO:0000256" key="4">
    <source>
        <dbReference type="RuleBase" id="RU361172"/>
    </source>
</evidence>
<organism evidence="6 7">
    <name type="scientific">Shuttleworthella satelles DSM 14600</name>
    <dbReference type="NCBI Taxonomy" id="626523"/>
    <lineage>
        <taxon>Bacteria</taxon>
        <taxon>Bacillati</taxon>
        <taxon>Bacillota</taxon>
        <taxon>Clostridia</taxon>
        <taxon>Lachnospirales</taxon>
        <taxon>Lachnospiraceae</taxon>
        <taxon>Shuttleworthella</taxon>
    </lineage>
</organism>
<dbReference type="Proteomes" id="UP000003494">
    <property type="component" value="Unassembled WGS sequence"/>
</dbReference>
<dbReference type="SUPFAM" id="SSF48557">
    <property type="entry name" value="L-aspartase-like"/>
    <property type="match status" value="1"/>
</dbReference>
<keyword evidence="4" id="KW-0658">Purine biosynthesis</keyword>